<feature type="non-terminal residue" evidence="7">
    <location>
        <position position="1"/>
    </location>
</feature>
<accession>A0A3E2HJY9</accession>
<organism evidence="7 8">
    <name type="scientific">Scytalidium lignicola</name>
    <name type="common">Hyphomycete</name>
    <dbReference type="NCBI Taxonomy" id="5539"/>
    <lineage>
        <taxon>Eukaryota</taxon>
        <taxon>Fungi</taxon>
        <taxon>Dikarya</taxon>
        <taxon>Ascomycota</taxon>
        <taxon>Pezizomycotina</taxon>
        <taxon>Leotiomycetes</taxon>
        <taxon>Leotiomycetes incertae sedis</taxon>
        <taxon>Scytalidium</taxon>
    </lineage>
</organism>
<dbReference type="CDD" id="cd12148">
    <property type="entry name" value="fungal_TF_MHR"/>
    <property type="match status" value="1"/>
</dbReference>
<dbReference type="SMART" id="SM00066">
    <property type="entry name" value="GAL4"/>
    <property type="match status" value="1"/>
</dbReference>
<feature type="non-terminal residue" evidence="7">
    <location>
        <position position="630"/>
    </location>
</feature>
<dbReference type="SUPFAM" id="SSF57701">
    <property type="entry name" value="Zn2/Cys6 DNA-binding domain"/>
    <property type="match status" value="1"/>
</dbReference>
<dbReference type="SMART" id="SM00906">
    <property type="entry name" value="Fungal_trans"/>
    <property type="match status" value="1"/>
</dbReference>
<dbReference type="Pfam" id="PF04082">
    <property type="entry name" value="Fungal_trans"/>
    <property type="match status" value="1"/>
</dbReference>
<evidence type="ECO:0000259" key="6">
    <source>
        <dbReference type="PROSITE" id="PS50048"/>
    </source>
</evidence>
<gene>
    <name evidence="7" type="ORF">B7463_g2632</name>
</gene>
<dbReference type="STRING" id="5539.A0A3E2HJY9"/>
<keyword evidence="4" id="KW-0804">Transcription</keyword>
<proteinExistence type="predicted"/>
<name>A0A3E2HJY9_SCYLI</name>
<evidence type="ECO:0000256" key="5">
    <source>
        <dbReference type="ARBA" id="ARBA00023242"/>
    </source>
</evidence>
<dbReference type="InterPro" id="IPR007219">
    <property type="entry name" value="XnlR_reg_dom"/>
</dbReference>
<keyword evidence="2" id="KW-0479">Metal-binding</keyword>
<protein>
    <recommendedName>
        <fullName evidence="6">Zn(2)-C6 fungal-type domain-containing protein</fullName>
    </recommendedName>
</protein>
<evidence type="ECO:0000256" key="4">
    <source>
        <dbReference type="ARBA" id="ARBA00023163"/>
    </source>
</evidence>
<evidence type="ECO:0000313" key="7">
    <source>
        <dbReference type="EMBL" id="RFU33710.1"/>
    </source>
</evidence>
<evidence type="ECO:0000256" key="2">
    <source>
        <dbReference type="ARBA" id="ARBA00022723"/>
    </source>
</evidence>
<dbReference type="Pfam" id="PF00172">
    <property type="entry name" value="Zn_clus"/>
    <property type="match status" value="1"/>
</dbReference>
<evidence type="ECO:0000313" key="8">
    <source>
        <dbReference type="Proteomes" id="UP000258309"/>
    </source>
</evidence>
<comment type="caution">
    <text evidence="7">The sequence shown here is derived from an EMBL/GenBank/DDBJ whole genome shotgun (WGS) entry which is preliminary data.</text>
</comment>
<dbReference type="OrthoDB" id="3037908at2759"/>
<comment type="subcellular location">
    <subcellularLocation>
        <location evidence="1">Nucleus</location>
    </subcellularLocation>
</comment>
<dbReference type="InterPro" id="IPR001138">
    <property type="entry name" value="Zn2Cys6_DnaBD"/>
</dbReference>
<dbReference type="InterPro" id="IPR036864">
    <property type="entry name" value="Zn2-C6_fun-type_DNA-bd_sf"/>
</dbReference>
<feature type="domain" description="Zn(2)-C6 fungal-type" evidence="6">
    <location>
        <begin position="23"/>
        <end position="53"/>
    </location>
</feature>
<dbReference type="PANTHER" id="PTHR47338:SF10">
    <property type="entry name" value="TRANSCRIPTION FACTOR DOMAIN-CONTAINING PROTEIN-RELATED"/>
    <property type="match status" value="1"/>
</dbReference>
<dbReference type="CDD" id="cd00067">
    <property type="entry name" value="GAL4"/>
    <property type="match status" value="1"/>
</dbReference>
<dbReference type="GO" id="GO:0008270">
    <property type="term" value="F:zinc ion binding"/>
    <property type="evidence" value="ECO:0007669"/>
    <property type="project" value="InterPro"/>
</dbReference>
<dbReference type="GO" id="GO:0000981">
    <property type="term" value="F:DNA-binding transcription factor activity, RNA polymerase II-specific"/>
    <property type="evidence" value="ECO:0007669"/>
    <property type="project" value="InterPro"/>
</dbReference>
<dbReference type="OMA" id="WFSRASM"/>
<keyword evidence="3" id="KW-0805">Transcription regulation</keyword>
<keyword evidence="5" id="KW-0539">Nucleus</keyword>
<sequence>METPSGGGDGTSGTGSGGMIQRACLFCRKRKLRCDKQRPRCQSCIRLGQECIYMGLKPGAFKPRTEKTRVQELEERLGRVESFLRVRGEATERSPASPDSQIAHEDHAMVETNLPPALLDPETIRNLEKVYLEMVHPVMMPILHYERYNASQDPSWSPTFLHYSIWALSSLVSGRYSHFSNDYYKKARALAEGASATFPLGRKATITLAQAWLHLAMFDLIDGRYAISWTNTSQATRLLQIAKVHHLDNAFYFQDKTVRDNLSWIDAEEERRTFWFAFFLDKSAMLAQSLPSLLDERDIRVNLPASDKAFESSIEEPGISLSQATACGASHRLSLMAASVVIYSLSTQKLKELRQLDPATLDNLLAPSDWVKRDDLTKTLTAVYSVPHHLVLNKHNMDANLYYFNALVHCATIRVHRMAQKIARTRSSPIVTEFLQESNAQCLTAASAIYDLTKLVSQAKIIKHHPVASFCVYSAIITFADSFIVRRDSKFSTPITFLLEFLKALARETRVSQSLIQDLEAAYPSLIIEFSPRNDTSSRAMTIDDPISQPSSISDASMQPELFREAVYESPLGDEGRDGSSKAESIQIPYDWRDSMTWSNQLVDVNYLSLFRNNYEFPLDSQPLPHLHPD</sequence>
<dbReference type="PROSITE" id="PS50048">
    <property type="entry name" value="ZN2_CY6_FUNGAL_2"/>
    <property type="match status" value="1"/>
</dbReference>
<evidence type="ECO:0000256" key="1">
    <source>
        <dbReference type="ARBA" id="ARBA00004123"/>
    </source>
</evidence>
<keyword evidence="8" id="KW-1185">Reference proteome</keyword>
<dbReference type="EMBL" id="NCSJ02000031">
    <property type="protein sequence ID" value="RFU33710.1"/>
    <property type="molecule type" value="Genomic_DNA"/>
</dbReference>
<dbReference type="AlphaFoldDB" id="A0A3E2HJY9"/>
<dbReference type="Gene3D" id="4.10.240.10">
    <property type="entry name" value="Zn(2)-C6 fungal-type DNA-binding domain"/>
    <property type="match status" value="1"/>
</dbReference>
<dbReference type="PANTHER" id="PTHR47338">
    <property type="entry name" value="ZN(II)2CYS6 TRANSCRIPTION FACTOR (EUROFUNG)-RELATED"/>
    <property type="match status" value="1"/>
</dbReference>
<dbReference type="GO" id="GO:0006351">
    <property type="term" value="P:DNA-templated transcription"/>
    <property type="evidence" value="ECO:0007669"/>
    <property type="project" value="InterPro"/>
</dbReference>
<dbReference type="GO" id="GO:0005634">
    <property type="term" value="C:nucleus"/>
    <property type="evidence" value="ECO:0007669"/>
    <property type="project" value="UniProtKB-SubCell"/>
</dbReference>
<dbReference type="GO" id="GO:0003677">
    <property type="term" value="F:DNA binding"/>
    <property type="evidence" value="ECO:0007669"/>
    <property type="project" value="InterPro"/>
</dbReference>
<dbReference type="Proteomes" id="UP000258309">
    <property type="component" value="Unassembled WGS sequence"/>
</dbReference>
<dbReference type="InterPro" id="IPR050815">
    <property type="entry name" value="TF_fung"/>
</dbReference>
<dbReference type="PROSITE" id="PS00463">
    <property type="entry name" value="ZN2_CY6_FUNGAL_1"/>
    <property type="match status" value="1"/>
</dbReference>
<reference evidence="7 8" key="1">
    <citation type="submission" date="2018-05" db="EMBL/GenBank/DDBJ databases">
        <title>Draft genome sequence of Scytalidium lignicola DSM 105466, a ubiquitous saprotrophic fungus.</title>
        <authorList>
            <person name="Buettner E."/>
            <person name="Gebauer A.M."/>
            <person name="Hofrichter M."/>
            <person name="Liers C."/>
            <person name="Kellner H."/>
        </authorList>
    </citation>
    <scope>NUCLEOTIDE SEQUENCE [LARGE SCALE GENOMIC DNA]</scope>
    <source>
        <strain evidence="7 8">DSM 105466</strain>
    </source>
</reference>
<evidence type="ECO:0000256" key="3">
    <source>
        <dbReference type="ARBA" id="ARBA00023015"/>
    </source>
</evidence>